<dbReference type="RefSeq" id="WP_126521957.1">
    <property type="nucleotide sequence ID" value="NZ_RXNU01000012.1"/>
</dbReference>
<dbReference type="CDD" id="cd01949">
    <property type="entry name" value="GGDEF"/>
    <property type="match status" value="1"/>
</dbReference>
<dbReference type="Pfam" id="PF00990">
    <property type="entry name" value="GGDEF"/>
    <property type="match status" value="1"/>
</dbReference>
<dbReference type="InterPro" id="IPR043128">
    <property type="entry name" value="Rev_trsase/Diguanyl_cyclase"/>
</dbReference>
<dbReference type="InterPro" id="IPR029787">
    <property type="entry name" value="Nucleotide_cyclase"/>
</dbReference>
<dbReference type="SMART" id="SM00448">
    <property type="entry name" value="REC"/>
    <property type="match status" value="2"/>
</dbReference>
<dbReference type="InterPro" id="IPR000160">
    <property type="entry name" value="GGDEF_dom"/>
</dbReference>
<feature type="domain" description="Response regulatory" evidence="4">
    <location>
        <begin position="121"/>
        <end position="238"/>
    </location>
</feature>
<dbReference type="Gene3D" id="3.30.70.270">
    <property type="match status" value="1"/>
</dbReference>
<evidence type="ECO:0000259" key="4">
    <source>
        <dbReference type="PROSITE" id="PS50110"/>
    </source>
</evidence>
<evidence type="ECO:0000313" key="7">
    <source>
        <dbReference type="Proteomes" id="UP000267448"/>
    </source>
</evidence>
<dbReference type="Gene3D" id="3.40.50.2300">
    <property type="match status" value="2"/>
</dbReference>
<dbReference type="SUPFAM" id="SSF52172">
    <property type="entry name" value="CheY-like"/>
    <property type="match status" value="2"/>
</dbReference>
<reference evidence="6 7" key="1">
    <citation type="submission" date="2018-12" db="EMBL/GenBank/DDBJ databases">
        <authorList>
            <person name="Yu L."/>
        </authorList>
    </citation>
    <scope>NUCLEOTIDE SEQUENCE [LARGE SCALE GENOMIC DNA]</scope>
    <source>
        <strain evidence="6 7">HAW-EB2</strain>
    </source>
</reference>
<dbReference type="PROSITE" id="PS50110">
    <property type="entry name" value="RESPONSE_REGULATORY"/>
    <property type="match status" value="2"/>
</dbReference>
<keyword evidence="1 3" id="KW-0597">Phosphoprotein</keyword>
<dbReference type="GO" id="GO:0000160">
    <property type="term" value="P:phosphorelay signal transduction system"/>
    <property type="evidence" value="ECO:0007669"/>
    <property type="project" value="UniProtKB-KW"/>
</dbReference>
<dbReference type="InterPro" id="IPR050595">
    <property type="entry name" value="Bact_response_regulator"/>
</dbReference>
<feature type="modified residue" description="4-aspartylphosphate" evidence="3">
    <location>
        <position position="171"/>
    </location>
</feature>
<accession>A0A431WQ33</accession>
<dbReference type="NCBIfam" id="TIGR00254">
    <property type="entry name" value="GGDEF"/>
    <property type="match status" value="1"/>
</dbReference>
<evidence type="ECO:0000313" key="6">
    <source>
        <dbReference type="EMBL" id="RTR37527.1"/>
    </source>
</evidence>
<proteinExistence type="predicted"/>
<comment type="caution">
    <text evidence="6">The sequence shown here is derived from an EMBL/GenBank/DDBJ whole genome shotgun (WGS) entry which is preliminary data.</text>
</comment>
<dbReference type="Pfam" id="PF00072">
    <property type="entry name" value="Response_reg"/>
    <property type="match status" value="1"/>
</dbReference>
<sequence>MLVIEDNKAIASVIEHIGKSLGFQVTTAHSFTEVRKLLVSHQEFFVATVDYGLPDAPEGEVIPYVLDHGIPSVVMTGRMNDQIHQKLLSLPIIDYITKENSQAYHYLLRVLHGQLVNHKISVLVADDSLSVRSYVCSLLKRRNFTVYEAPDGTKALQVLKENSEIKLLITDQEMPEMTGIELVQAIRKRFTDRDLIIIGYSGIDRVYQSARFIKSGADDYLKKPFCPEEFFCRIFKNIEQLHYIEEIKMAANVDYLTSLSNRRYFIDLFDEQFADILESEHNHLLVLFHVDDFISINDDFGHSAGDHVLTEFSKLLSCHFNGQLLARFGGAEFGCLLSGEDFSQNEQCLLAFKESVSKHSINFEEKNINFSICIGGTIICEQASVNQCLEQSDEALQQAQAEGDNQMVLNGFVELSE</sequence>
<dbReference type="SMART" id="SM00267">
    <property type="entry name" value="GGDEF"/>
    <property type="match status" value="1"/>
</dbReference>
<dbReference type="InterPro" id="IPR001789">
    <property type="entry name" value="Sig_transdc_resp-reg_receiver"/>
</dbReference>
<protein>
    <submittedName>
        <fullName evidence="6">Response regulator</fullName>
    </submittedName>
</protein>
<dbReference type="InterPro" id="IPR011006">
    <property type="entry name" value="CheY-like_superfamily"/>
</dbReference>
<dbReference type="EMBL" id="RXNU01000012">
    <property type="protein sequence ID" value="RTR37527.1"/>
    <property type="molecule type" value="Genomic_DNA"/>
</dbReference>
<dbReference type="PANTHER" id="PTHR44591">
    <property type="entry name" value="STRESS RESPONSE REGULATOR PROTEIN 1"/>
    <property type="match status" value="1"/>
</dbReference>
<evidence type="ECO:0000259" key="5">
    <source>
        <dbReference type="PROSITE" id="PS50887"/>
    </source>
</evidence>
<gene>
    <name evidence="6" type="ORF">EKG38_18470</name>
</gene>
<dbReference type="OrthoDB" id="9812260at2"/>
<dbReference type="Proteomes" id="UP000267448">
    <property type="component" value="Unassembled WGS sequence"/>
</dbReference>
<feature type="domain" description="GGDEF" evidence="5">
    <location>
        <begin position="281"/>
        <end position="412"/>
    </location>
</feature>
<evidence type="ECO:0000256" key="3">
    <source>
        <dbReference type="PROSITE-ProRule" id="PRU00169"/>
    </source>
</evidence>
<evidence type="ECO:0000256" key="2">
    <source>
        <dbReference type="ARBA" id="ARBA00023012"/>
    </source>
</evidence>
<keyword evidence="2" id="KW-0902">Two-component regulatory system</keyword>
<dbReference type="PROSITE" id="PS50887">
    <property type="entry name" value="GGDEF"/>
    <property type="match status" value="1"/>
</dbReference>
<name>A0A431WQ33_9GAMM</name>
<feature type="domain" description="Response regulatory" evidence="4">
    <location>
        <begin position="1"/>
        <end position="113"/>
    </location>
</feature>
<feature type="modified residue" description="4-aspartylphosphate" evidence="3">
    <location>
        <position position="50"/>
    </location>
</feature>
<evidence type="ECO:0000256" key="1">
    <source>
        <dbReference type="ARBA" id="ARBA00022553"/>
    </source>
</evidence>
<keyword evidence="7" id="KW-1185">Reference proteome</keyword>
<dbReference type="PANTHER" id="PTHR44591:SF14">
    <property type="entry name" value="PROTEIN PILG"/>
    <property type="match status" value="1"/>
</dbReference>
<dbReference type="AlphaFoldDB" id="A0A431WQ33"/>
<dbReference type="SUPFAM" id="SSF55073">
    <property type="entry name" value="Nucleotide cyclase"/>
    <property type="match status" value="1"/>
</dbReference>
<organism evidence="6 7">
    <name type="scientific">Shewanella canadensis</name>
    <dbReference type="NCBI Taxonomy" id="271096"/>
    <lineage>
        <taxon>Bacteria</taxon>
        <taxon>Pseudomonadati</taxon>
        <taxon>Pseudomonadota</taxon>
        <taxon>Gammaproteobacteria</taxon>
        <taxon>Alteromonadales</taxon>
        <taxon>Shewanellaceae</taxon>
        <taxon>Shewanella</taxon>
    </lineage>
</organism>